<dbReference type="InterPro" id="IPR008274">
    <property type="entry name" value="AldOxase/xan_DH_MoCoBD1"/>
</dbReference>
<reference evidence="5" key="1">
    <citation type="journal article" date="2010" name="Nat. Biotechnol.">
        <title>Draft genome sequence of the oilseed species Ricinus communis.</title>
        <authorList>
            <person name="Chan A.P."/>
            <person name="Crabtree J."/>
            <person name="Zhao Q."/>
            <person name="Lorenzi H."/>
            <person name="Orvis J."/>
            <person name="Puiu D."/>
            <person name="Melake-Berhan A."/>
            <person name="Jones K.M."/>
            <person name="Redman J."/>
            <person name="Chen G."/>
            <person name="Cahoon E.B."/>
            <person name="Gedil M."/>
            <person name="Stanke M."/>
            <person name="Haas B.J."/>
            <person name="Wortman J.R."/>
            <person name="Fraser-Liggett C.M."/>
            <person name="Ravel J."/>
            <person name="Rabinowicz P.D."/>
        </authorList>
    </citation>
    <scope>NUCLEOTIDE SEQUENCE [LARGE SCALE GENOMIC DNA]</scope>
    <source>
        <strain evidence="5">cv. Hale</strain>
    </source>
</reference>
<evidence type="ECO:0000259" key="3">
    <source>
        <dbReference type="SMART" id="SM01008"/>
    </source>
</evidence>
<dbReference type="GO" id="GO:0005506">
    <property type="term" value="F:iron ion binding"/>
    <property type="evidence" value="ECO:0007669"/>
    <property type="project" value="InterPro"/>
</dbReference>
<dbReference type="SMART" id="SM01008">
    <property type="entry name" value="Ald_Xan_dh_C"/>
    <property type="match status" value="1"/>
</dbReference>
<dbReference type="STRING" id="3988.B9TM44"/>
<dbReference type="GO" id="GO:0016491">
    <property type="term" value="F:oxidoreductase activity"/>
    <property type="evidence" value="ECO:0007669"/>
    <property type="project" value="UniProtKB-KW"/>
</dbReference>
<dbReference type="InterPro" id="IPR037165">
    <property type="entry name" value="AldOxase/xan_DH_Mopterin-bd_sf"/>
</dbReference>
<feature type="non-terminal residue" evidence="4">
    <location>
        <position position="167"/>
    </location>
</feature>
<keyword evidence="5" id="KW-1185">Reference proteome</keyword>
<dbReference type="eggNOG" id="KOG0430">
    <property type="taxonomic scope" value="Eukaryota"/>
</dbReference>
<accession>B9TM44</accession>
<dbReference type="PANTHER" id="PTHR11908:SF132">
    <property type="entry name" value="ALDEHYDE OXIDASE 1-RELATED"/>
    <property type="match status" value="1"/>
</dbReference>
<dbReference type="InParanoid" id="B9TM44"/>
<dbReference type="EMBL" id="EQ988100">
    <property type="protein sequence ID" value="EEF23070.1"/>
    <property type="molecule type" value="Genomic_DNA"/>
</dbReference>
<name>B9TM44_RICCO</name>
<dbReference type="Pfam" id="PF02738">
    <property type="entry name" value="MoCoBD_1"/>
    <property type="match status" value="1"/>
</dbReference>
<organism evidence="4 5">
    <name type="scientific">Ricinus communis</name>
    <name type="common">Castor bean</name>
    <dbReference type="NCBI Taxonomy" id="3988"/>
    <lineage>
        <taxon>Eukaryota</taxon>
        <taxon>Viridiplantae</taxon>
        <taxon>Streptophyta</taxon>
        <taxon>Embryophyta</taxon>
        <taxon>Tracheophyta</taxon>
        <taxon>Spermatophyta</taxon>
        <taxon>Magnoliopsida</taxon>
        <taxon>eudicotyledons</taxon>
        <taxon>Gunneridae</taxon>
        <taxon>Pentapetalae</taxon>
        <taxon>rosids</taxon>
        <taxon>fabids</taxon>
        <taxon>Malpighiales</taxon>
        <taxon>Euphorbiaceae</taxon>
        <taxon>Acalyphoideae</taxon>
        <taxon>Acalypheae</taxon>
        <taxon>Ricinus</taxon>
    </lineage>
</organism>
<keyword evidence="2 4" id="KW-0560">Oxidoreductase</keyword>
<dbReference type="SUPFAM" id="SSF54665">
    <property type="entry name" value="CO dehydrogenase molybdoprotein N-domain-like"/>
    <property type="match status" value="1"/>
</dbReference>
<dbReference type="Gene3D" id="3.90.1170.50">
    <property type="entry name" value="Aldehyde oxidase/xanthine dehydrogenase, a/b hammerhead"/>
    <property type="match status" value="1"/>
</dbReference>
<dbReference type="Gene3D" id="3.30.365.10">
    <property type="entry name" value="Aldehyde oxidase/xanthine dehydrogenase, molybdopterin binding domain"/>
    <property type="match status" value="2"/>
</dbReference>
<dbReference type="PANTHER" id="PTHR11908">
    <property type="entry name" value="XANTHINE DEHYDROGENASE"/>
    <property type="match status" value="1"/>
</dbReference>
<keyword evidence="1" id="KW-0500">Molybdenum</keyword>
<evidence type="ECO:0000256" key="1">
    <source>
        <dbReference type="ARBA" id="ARBA00022505"/>
    </source>
</evidence>
<proteinExistence type="predicted"/>
<dbReference type="InterPro" id="IPR000674">
    <property type="entry name" value="Ald_Oxase/Xan_DH_a/b"/>
</dbReference>
<protein>
    <submittedName>
        <fullName evidence="4">Xanthine dehydrogenase, putative</fullName>
        <ecNumber evidence="4">1.3.99.20</ecNumber>
    </submittedName>
</protein>
<dbReference type="Proteomes" id="UP000008311">
    <property type="component" value="Unassembled WGS sequence"/>
</dbReference>
<evidence type="ECO:0000313" key="5">
    <source>
        <dbReference type="Proteomes" id="UP000008311"/>
    </source>
</evidence>
<evidence type="ECO:0000256" key="2">
    <source>
        <dbReference type="ARBA" id="ARBA00023002"/>
    </source>
</evidence>
<dbReference type="InterPro" id="IPR036856">
    <property type="entry name" value="Ald_Oxase/Xan_DH_a/b_sf"/>
</dbReference>
<dbReference type="AlphaFoldDB" id="B9TM44"/>
<dbReference type="EC" id="1.3.99.20" evidence="4"/>
<dbReference type="SUPFAM" id="SSF56003">
    <property type="entry name" value="Molybdenum cofactor-binding domain"/>
    <property type="match status" value="1"/>
</dbReference>
<evidence type="ECO:0000313" key="4">
    <source>
        <dbReference type="EMBL" id="EEF23070.1"/>
    </source>
</evidence>
<feature type="domain" description="Aldehyde oxidase/xanthine dehydrogenase a/b hammerhead" evidence="3">
    <location>
        <begin position="1"/>
        <end position="92"/>
    </location>
</feature>
<dbReference type="Pfam" id="PF01315">
    <property type="entry name" value="Ald_Xan_dh_C"/>
    <property type="match status" value="1"/>
</dbReference>
<gene>
    <name evidence="4" type="ORF">RCOM_2050700</name>
</gene>
<dbReference type="InterPro" id="IPR016208">
    <property type="entry name" value="Ald_Oxase/xanthine_DH-like"/>
</dbReference>
<sequence length="167" mass="17932">MLHAKLLRSPYPHARIVRIDIAAARALPGVKAVLTGADAPRTPWGVSHKERRILADGLVRFAGEEVAAVAAATEEIARDALDLIEVEYEELPAILSPEEALDEEAPGVHPGRGNIAHEIRFERGDADAGFAAADLVHEATYTTHAQYPGYLEPMATLASIDADGRLL</sequence>